<reference evidence="2 3" key="1">
    <citation type="journal article" date="2024" name="Plant J.">
        <title>Genome sequences and population genomics reveal climatic adaptation and genomic divergence between two closely related sweetgum species.</title>
        <authorList>
            <person name="Xu W.Q."/>
            <person name="Ren C.Q."/>
            <person name="Zhang X.Y."/>
            <person name="Comes H.P."/>
            <person name="Liu X.H."/>
            <person name="Li Y.G."/>
            <person name="Kettle C.J."/>
            <person name="Jalonen R."/>
            <person name="Gaisberger H."/>
            <person name="Ma Y.Z."/>
            <person name="Qiu Y.X."/>
        </authorList>
    </citation>
    <scope>NUCLEOTIDE SEQUENCE [LARGE SCALE GENOMIC DNA]</scope>
    <source>
        <strain evidence="2">Hangzhou</strain>
    </source>
</reference>
<dbReference type="GO" id="GO:0005730">
    <property type="term" value="C:nucleolus"/>
    <property type="evidence" value="ECO:0007669"/>
    <property type="project" value="TreeGrafter"/>
</dbReference>
<name>A0AAP0N9E8_LIQFO</name>
<dbReference type="EMBL" id="JBBPBK010000015">
    <property type="protein sequence ID" value="KAK9268493.1"/>
    <property type="molecule type" value="Genomic_DNA"/>
</dbReference>
<accession>A0AAP0N9E8</accession>
<organism evidence="2 3">
    <name type="scientific">Liquidambar formosana</name>
    <name type="common">Formosan gum</name>
    <dbReference type="NCBI Taxonomy" id="63359"/>
    <lineage>
        <taxon>Eukaryota</taxon>
        <taxon>Viridiplantae</taxon>
        <taxon>Streptophyta</taxon>
        <taxon>Embryophyta</taxon>
        <taxon>Tracheophyta</taxon>
        <taxon>Spermatophyta</taxon>
        <taxon>Magnoliopsida</taxon>
        <taxon>eudicotyledons</taxon>
        <taxon>Gunneridae</taxon>
        <taxon>Pentapetalae</taxon>
        <taxon>Saxifragales</taxon>
        <taxon>Altingiaceae</taxon>
        <taxon>Liquidambar</taxon>
    </lineage>
</organism>
<evidence type="ECO:0000259" key="1">
    <source>
        <dbReference type="Pfam" id="PF16201"/>
    </source>
</evidence>
<comment type="caution">
    <text evidence="2">The sequence shown here is derived from an EMBL/GenBank/DDBJ whole genome shotgun (WGS) entry which is preliminary data.</text>
</comment>
<sequence length="2033" mass="230441">MGGRLWVHYTWMSSHITLKILHRLTAVSLAANLISSVGSGLSFGFLDTLSHDPPSFVSLDVQSIMKCICLRPFGRSVINKGLLHSDFLVKHGTLRLLLEALMLLDAFIRAINHSYCSRNQMLLSWESLKQEIQNEVRTSLPDPQVLLTLLSSLSSHSRAHKLCLKRTADSENFPKHSSNGRKKLKTDIVNEDTDIIVSGISSELDSALPGDSERGLGAFTADQSDNGKDHMNVIAEIWGLHQCSMRGIELKDMETCFLSKLLDALKIYLRTMANMLEGSFDFFVNLLSNPLSLPTNLQRSLLSLIMEYIGWSHRSDIPIRAPPLMYKHLQAFINLLIFSPIGDLRNQAFDLARASMLSTGAFDRNLREIGAWFLFLPGYGGDKSSAEVVVSFLCDAVSTIGNNLFKYWDLVRCRIYHLEGFKDVSPDFSPLIICVLQKCLRLLNSESGTFTLPEKSMISLYVCNTLRYLLQTQVDAGLLSALIDLVLSEGLEDCGSMADDSKYFFCEWRPLKNLLLFARSISHQQPFKLFSTYTKAMQADSSFVSTLTEVKGIIRSRHGGGLAGITEAFSSSIICTTPDEILRNFPLVITISQNLLGVPLSLLSSIFFLEHTLLAGVSKLWPEMFIPGLEMVVSMIHREDRKEMICSNDFDSSEFASVAFSFFLEQAPFHVLFPAIISIDGQYLLEPLKIQDLLLAKLSEWKTDYFISSLRHVLFWIHQIQSSYRIKPLVELEQLSEICFSLIEHMLAQLLVLKTGSDSSTNVGPPLPTQVIKEVAETIFCHPAVIVSLECPLGCSGELTKEIFGDDMENFLHSSSQRVHKMDHHVLNILTKTSYSLLSLCNGQTSAPDIDDSVKKQPAKAFKALIQRLFVELRKRFDLCIGSEDWMPIFPTVYALHALIRFICPFELLELVHWMFSRVDLNDLAVRNSCKFSALSVVFCIAGCAFRMLSSYLEQSFSKRIAYNLFWEMEEENFDVQLFEKIYCKVFNIATRFELDSADLCLLKAVDFVFKLKYVQDRNLLPLSLVMSRVIISTPLEMLSHCIHRTSIRRAKLLFLLTEMSPLHLSVFGHVFSGVLNNDMLLNGNTMEKTCNYALSDDEFVMLLPTALSYLNSVFRKFGKQHYKRFRSIPSFYSRILLNGFLNWKSYVSGDIFQLECGEFLPSSFEELLNLVSGSFLGKAIKMLRYYFSLSGDSIKMKKRLKLFDSICPFSVMHDGLLDCDVSELDSYSFNQSLNFINRVVAKISFCRVLLFLEDNYFQSLPKEADGDLKEIPSEKGSNREHLSRMQFMNILVNTWQLIVKKFPSSSGESGKENSTDCLRLFKYLEVFILRSVVELTTEMRDVLVQLQSIPFLEQFTRLSLLHRFEDPTTLKMLRCTLTLLSKGKFSPVLVLQLLLAHSQFAPAIHSVSKSSGCPAVGAFLRPVSSILRSLVIHCTDQTEIDDKNNLDATEQYAKQLEVIKLLRLLIRSEAHQCRVDSVKDIGINSRELLFLLLSSYGATLSETDLEIYNLMLEIESFDGLGSGNIGEMDYLWGSAALKIRKEQALEQDMSSNTMTDIEAVEERRRSQFRENLPIDPSLCLKTVLYFPYDRTACDGPLSSGKLPPDTFEDMLEAHSPNVVNIQRYDPVFILRFSIHSLSVGHIEPAEFAGLGLLAVAFVSISSPDHNIRKLGYETLGRFKNALEKCQKRKDVMRLRLLLTYMQNGIEEPWQRIPSVVAIFAAETSFILLDPSNDHYSTISKLLTHSSRVNMKCIPFFHDFFWSSSVNFKTERLWILRLSYAGLNLDDDAHIYIRNSIFEILLSFYASPLSDTDSKELILQMVKKSVKLHKMARHLVEHCGLISWLSSVVSFFSERLCLGKRSSFSTQLIVAIEVVSDVISSRNNIEWLQKYALEQLMELSSHLYKLLGSGIKLIKEDVALVNSILKILVSTLKISQKRKMYQPHFTLSIEGLFQTYQAVNVYSNTRSSPSAGFGLKAILMSTPPADIFDMNREKLSKFLLWAISTALQSDSTQMLQPKEFHSSFPNFIRGRAI</sequence>
<evidence type="ECO:0000313" key="3">
    <source>
        <dbReference type="Proteomes" id="UP001415857"/>
    </source>
</evidence>
<evidence type="ECO:0000313" key="2">
    <source>
        <dbReference type="EMBL" id="KAK9268493.1"/>
    </source>
</evidence>
<feature type="domain" description="URB1 C-terminal" evidence="1">
    <location>
        <begin position="1654"/>
        <end position="1844"/>
    </location>
</feature>
<gene>
    <name evidence="2" type="ORF">L1049_000245</name>
</gene>
<dbReference type="PANTHER" id="PTHR13500:SF0">
    <property type="entry name" value="NUCLEOLAR PRE-RIBOSOMAL-ASSOCIATED PROTEIN 1"/>
    <property type="match status" value="1"/>
</dbReference>
<dbReference type="GO" id="GO:0000466">
    <property type="term" value="P:maturation of 5.8S rRNA from tricistronic rRNA transcript (SSU-rRNA, 5.8S rRNA, LSU-rRNA)"/>
    <property type="evidence" value="ECO:0007669"/>
    <property type="project" value="TreeGrafter"/>
</dbReference>
<dbReference type="InterPro" id="IPR039844">
    <property type="entry name" value="URB1"/>
</dbReference>
<protein>
    <recommendedName>
        <fullName evidence="1">URB1 C-terminal domain-containing protein</fullName>
    </recommendedName>
</protein>
<keyword evidence="3" id="KW-1185">Reference proteome</keyword>
<proteinExistence type="predicted"/>
<dbReference type="PANTHER" id="PTHR13500">
    <property type="entry name" value="NUCLEOLAR PRERIBOSOMAL-ASSOCIATED PROTEIN 1"/>
    <property type="match status" value="1"/>
</dbReference>
<dbReference type="Proteomes" id="UP001415857">
    <property type="component" value="Unassembled WGS sequence"/>
</dbReference>
<dbReference type="Pfam" id="PF16201">
    <property type="entry name" value="NopRA1"/>
    <property type="match status" value="1"/>
</dbReference>
<dbReference type="InterPro" id="IPR032436">
    <property type="entry name" value="URB1_C"/>
</dbReference>
<dbReference type="GO" id="GO:0000463">
    <property type="term" value="P:maturation of LSU-rRNA from tricistronic rRNA transcript (SSU-rRNA, 5.8S rRNA, LSU-rRNA)"/>
    <property type="evidence" value="ECO:0007669"/>
    <property type="project" value="TreeGrafter"/>
</dbReference>